<evidence type="ECO:0000256" key="11">
    <source>
        <dbReference type="PROSITE-ProRule" id="PRU00169"/>
    </source>
</evidence>
<dbReference type="InterPro" id="IPR005467">
    <property type="entry name" value="His_kinase_dom"/>
</dbReference>
<evidence type="ECO:0000256" key="5">
    <source>
        <dbReference type="ARBA" id="ARBA00022741"/>
    </source>
</evidence>
<dbReference type="RefSeq" id="WP_160587098.1">
    <property type="nucleotide sequence ID" value="NZ_BMHN01000001.1"/>
</dbReference>
<dbReference type="NCBIfam" id="TIGR00229">
    <property type="entry name" value="sensory_box"/>
    <property type="match status" value="1"/>
</dbReference>
<feature type="modified residue" description="4-aspartylphosphate" evidence="11">
    <location>
        <position position="631"/>
    </location>
</feature>
<evidence type="ECO:0000259" key="17">
    <source>
        <dbReference type="PROSITE" id="PS50113"/>
    </source>
</evidence>
<dbReference type="Gene3D" id="1.10.287.130">
    <property type="match status" value="1"/>
</dbReference>
<feature type="domain" description="Response regulatory" evidence="15">
    <location>
        <begin position="581"/>
        <end position="696"/>
    </location>
</feature>
<dbReference type="InterPro" id="IPR001789">
    <property type="entry name" value="Sig_transdc_resp-reg_receiver"/>
</dbReference>
<dbReference type="SUPFAM" id="SSF55874">
    <property type="entry name" value="ATPase domain of HSP90 chaperone/DNA topoisomerase II/histidine kinase"/>
    <property type="match status" value="1"/>
</dbReference>
<dbReference type="InterPro" id="IPR003594">
    <property type="entry name" value="HATPase_dom"/>
</dbReference>
<dbReference type="GO" id="GO:0000155">
    <property type="term" value="F:phosphorelay sensor kinase activity"/>
    <property type="evidence" value="ECO:0007669"/>
    <property type="project" value="InterPro"/>
</dbReference>
<feature type="region of interest" description="Disordered" evidence="13">
    <location>
        <begin position="552"/>
        <end position="580"/>
    </location>
</feature>
<evidence type="ECO:0000256" key="8">
    <source>
        <dbReference type="ARBA" id="ARBA00023012"/>
    </source>
</evidence>
<dbReference type="FunFam" id="3.30.565.10:FF:000010">
    <property type="entry name" value="Sensor histidine kinase RcsC"/>
    <property type="match status" value="1"/>
</dbReference>
<dbReference type="Pfam" id="PF00512">
    <property type="entry name" value="HisKA"/>
    <property type="match status" value="1"/>
</dbReference>
<dbReference type="Gene3D" id="3.40.50.2300">
    <property type="match status" value="1"/>
</dbReference>
<feature type="coiled-coil region" evidence="12">
    <location>
        <begin position="150"/>
        <end position="184"/>
    </location>
</feature>
<dbReference type="GeneID" id="300656009"/>
<dbReference type="Gene3D" id="3.30.565.10">
    <property type="entry name" value="Histidine kinase-like ATPase, C-terminal domain"/>
    <property type="match status" value="1"/>
</dbReference>
<dbReference type="Pfam" id="PF02518">
    <property type="entry name" value="HATPase_c"/>
    <property type="match status" value="1"/>
</dbReference>
<dbReference type="Gene3D" id="3.30.450.20">
    <property type="entry name" value="PAS domain"/>
    <property type="match status" value="1"/>
</dbReference>
<dbReference type="EMBL" id="WXYQ01000004">
    <property type="protein sequence ID" value="NBG95094.1"/>
    <property type="molecule type" value="Genomic_DNA"/>
</dbReference>
<dbReference type="PROSITE" id="PS50109">
    <property type="entry name" value="HIS_KIN"/>
    <property type="match status" value="1"/>
</dbReference>
<comment type="caution">
    <text evidence="18">The sequence shown here is derived from an EMBL/GenBank/DDBJ whole genome shotgun (WGS) entry which is preliminary data.</text>
</comment>
<reference evidence="18 19" key="1">
    <citation type="journal article" date="2016" name="Int. J. Syst. Evol. Microbiol.">
        <title>Pyruvatibacter mobilis gen. nov., sp. nov., a marine bacterium from the culture broth of Picochlorum sp. 122.</title>
        <authorList>
            <person name="Wang G."/>
            <person name="Tang M."/>
            <person name="Wu H."/>
            <person name="Dai S."/>
            <person name="Li T."/>
            <person name="Chen C."/>
            <person name="He H."/>
            <person name="Fan J."/>
            <person name="Xiang W."/>
            <person name="Li X."/>
        </authorList>
    </citation>
    <scope>NUCLEOTIDE SEQUENCE [LARGE SCALE GENOMIC DNA]</scope>
    <source>
        <strain evidence="18 19">GYP-11</strain>
    </source>
</reference>
<dbReference type="FunFam" id="1.10.287.130:FF:000002">
    <property type="entry name" value="Two-component osmosensing histidine kinase"/>
    <property type="match status" value="1"/>
</dbReference>
<comment type="catalytic activity">
    <reaction evidence="1">
        <text>ATP + protein L-histidine = ADP + protein N-phospho-L-histidine.</text>
        <dbReference type="EC" id="2.7.13.3"/>
    </reaction>
</comment>
<evidence type="ECO:0000259" key="15">
    <source>
        <dbReference type="PROSITE" id="PS50110"/>
    </source>
</evidence>
<dbReference type="InterPro" id="IPR000014">
    <property type="entry name" value="PAS"/>
</dbReference>
<dbReference type="InterPro" id="IPR013656">
    <property type="entry name" value="PAS_4"/>
</dbReference>
<evidence type="ECO:0000256" key="10">
    <source>
        <dbReference type="ARBA" id="ARBA00068150"/>
    </source>
</evidence>
<dbReference type="PANTHER" id="PTHR45339">
    <property type="entry name" value="HYBRID SIGNAL TRANSDUCTION HISTIDINE KINASE J"/>
    <property type="match status" value="1"/>
</dbReference>
<dbReference type="SMART" id="SM00091">
    <property type="entry name" value="PAS"/>
    <property type="match status" value="1"/>
</dbReference>
<evidence type="ECO:0000256" key="1">
    <source>
        <dbReference type="ARBA" id="ARBA00000085"/>
    </source>
</evidence>
<feature type="domain" description="Histidine kinase" evidence="14">
    <location>
        <begin position="184"/>
        <end position="416"/>
    </location>
</feature>
<evidence type="ECO:0000313" key="18">
    <source>
        <dbReference type="EMBL" id="NBG95094.1"/>
    </source>
</evidence>
<keyword evidence="5" id="KW-0547">Nucleotide-binding</keyword>
<dbReference type="SMART" id="SM00086">
    <property type="entry name" value="PAC"/>
    <property type="match status" value="1"/>
</dbReference>
<feature type="compositionally biased region" description="Low complexity" evidence="13">
    <location>
        <begin position="556"/>
        <end position="578"/>
    </location>
</feature>
<dbReference type="PROSITE" id="PS50113">
    <property type="entry name" value="PAC"/>
    <property type="match status" value="1"/>
</dbReference>
<keyword evidence="12" id="KW-0175">Coiled coil</keyword>
<dbReference type="InterPro" id="IPR036890">
    <property type="entry name" value="HATPase_C_sf"/>
</dbReference>
<sequence>MAPAFLSAIRAASATALRRLADGLARDGGEAAPVHAELDRLRGLIDGQADIIFRRDVAGRLTFVNDVFCQTFGTSQEEALGRPFRPEVDLTAGEGLVGKPPSASLGAAPGQPLIIRTDQRLRTQLGWRWISWEESPIRGADGRLHEIQCAGRDITERKDAERELARARDEAEQANQAKSAFLATISHEIRTPMNGIIGISALLAETDLTPEQANYVQAVRRSGHALLRLIDDILDFSKIEAGRLELEDQPFSLEDMAQGLAELLAPRAVQRGISLAVVVDPSLPEQVLGDQGRLHQVFANLVGNAIKFTDKGGVTLRLLRAHAEQDGQHVTSDERNATVTLEARIEDTGIGMGEDDQRIVFEEFQQARARAAQKRGGTGLGLAISRKLISAMGGTIALESDVGKGTVFTLTVPLPVTSDVPLGDAASLADTHALVALEPVDAEALAATVRLHGGRAHVPESAATAFDGFTFHGTPALIAYADDLTAPMVMEIRHRYPGIRILAAAAADNRQQARDASGREQAPADAYILLPFRRHSAVAALIGGEEAFAEPSQGMSAAPSALSSPAPDTASPTAPAPAGGRVLLAEDNDVNALLTVSVLERDGHEVVRVHNGREAVEALETQARFDLVLMDMHMPEMDGIEATRELRGNGHDVFVVALTANAYSEDRQRCLDAGMNDYLSKPVEPDALRAILGQRVRAGAEPATPSVDKAPRPARAAHA</sequence>
<dbReference type="GO" id="GO:0005524">
    <property type="term" value="F:ATP binding"/>
    <property type="evidence" value="ECO:0007669"/>
    <property type="project" value="UniProtKB-KW"/>
</dbReference>
<evidence type="ECO:0000256" key="3">
    <source>
        <dbReference type="ARBA" id="ARBA00022553"/>
    </source>
</evidence>
<dbReference type="Proteomes" id="UP000470384">
    <property type="component" value="Unassembled WGS sequence"/>
</dbReference>
<keyword evidence="4" id="KW-0808">Transferase</keyword>
<evidence type="ECO:0000256" key="6">
    <source>
        <dbReference type="ARBA" id="ARBA00022777"/>
    </source>
</evidence>
<dbReference type="SUPFAM" id="SSF52172">
    <property type="entry name" value="CheY-like"/>
    <property type="match status" value="1"/>
</dbReference>
<dbReference type="InterPro" id="IPR004358">
    <property type="entry name" value="Sig_transdc_His_kin-like_C"/>
</dbReference>
<dbReference type="InterPro" id="IPR001610">
    <property type="entry name" value="PAC"/>
</dbReference>
<keyword evidence="7" id="KW-0067">ATP-binding</keyword>
<dbReference type="PROSITE" id="PS50112">
    <property type="entry name" value="PAS"/>
    <property type="match status" value="1"/>
</dbReference>
<keyword evidence="8" id="KW-0902">Two-component regulatory system</keyword>
<evidence type="ECO:0000256" key="4">
    <source>
        <dbReference type="ARBA" id="ARBA00022679"/>
    </source>
</evidence>
<proteinExistence type="predicted"/>
<dbReference type="InterPro" id="IPR036097">
    <property type="entry name" value="HisK_dim/P_sf"/>
</dbReference>
<evidence type="ECO:0000256" key="13">
    <source>
        <dbReference type="SAM" id="MobiDB-lite"/>
    </source>
</evidence>
<dbReference type="InterPro" id="IPR003661">
    <property type="entry name" value="HisK_dim/P_dom"/>
</dbReference>
<dbReference type="SMART" id="SM00388">
    <property type="entry name" value="HisKA"/>
    <property type="match status" value="1"/>
</dbReference>
<dbReference type="CDD" id="cd00130">
    <property type="entry name" value="PAS"/>
    <property type="match status" value="1"/>
</dbReference>
<dbReference type="InterPro" id="IPR000700">
    <property type="entry name" value="PAS-assoc_C"/>
</dbReference>
<feature type="domain" description="PAS" evidence="16">
    <location>
        <begin position="37"/>
        <end position="82"/>
    </location>
</feature>
<name>A0A845Q9E9_9HYPH</name>
<dbReference type="EC" id="2.7.13.3" evidence="2"/>
<dbReference type="SMART" id="SM00387">
    <property type="entry name" value="HATPase_c"/>
    <property type="match status" value="1"/>
</dbReference>
<keyword evidence="3 11" id="KW-0597">Phosphoprotein</keyword>
<keyword evidence="19" id="KW-1185">Reference proteome</keyword>
<evidence type="ECO:0000259" key="16">
    <source>
        <dbReference type="PROSITE" id="PS50112"/>
    </source>
</evidence>
<dbReference type="Pfam" id="PF08448">
    <property type="entry name" value="PAS_4"/>
    <property type="match status" value="1"/>
</dbReference>
<dbReference type="CDD" id="cd16922">
    <property type="entry name" value="HATPase_EvgS-ArcB-TorS-like"/>
    <property type="match status" value="1"/>
</dbReference>
<dbReference type="CDD" id="cd00082">
    <property type="entry name" value="HisKA"/>
    <property type="match status" value="1"/>
</dbReference>
<evidence type="ECO:0000256" key="7">
    <source>
        <dbReference type="ARBA" id="ARBA00022840"/>
    </source>
</evidence>
<dbReference type="PANTHER" id="PTHR45339:SF1">
    <property type="entry name" value="HYBRID SIGNAL TRANSDUCTION HISTIDINE KINASE J"/>
    <property type="match status" value="1"/>
</dbReference>
<dbReference type="InterPro" id="IPR011006">
    <property type="entry name" value="CheY-like_superfamily"/>
</dbReference>
<dbReference type="PRINTS" id="PR00344">
    <property type="entry name" value="BCTRLSENSOR"/>
</dbReference>
<evidence type="ECO:0000313" key="19">
    <source>
        <dbReference type="Proteomes" id="UP000470384"/>
    </source>
</evidence>
<dbReference type="InterPro" id="IPR035965">
    <property type="entry name" value="PAS-like_dom_sf"/>
</dbReference>
<dbReference type="SUPFAM" id="SSF47384">
    <property type="entry name" value="Homodimeric domain of signal transducing histidine kinase"/>
    <property type="match status" value="1"/>
</dbReference>
<organism evidence="18 19">
    <name type="scientific">Pyruvatibacter mobilis</name>
    <dbReference type="NCBI Taxonomy" id="1712261"/>
    <lineage>
        <taxon>Bacteria</taxon>
        <taxon>Pseudomonadati</taxon>
        <taxon>Pseudomonadota</taxon>
        <taxon>Alphaproteobacteria</taxon>
        <taxon>Hyphomicrobiales</taxon>
        <taxon>Parvibaculaceae</taxon>
        <taxon>Pyruvatibacter</taxon>
    </lineage>
</organism>
<evidence type="ECO:0000256" key="2">
    <source>
        <dbReference type="ARBA" id="ARBA00012438"/>
    </source>
</evidence>
<dbReference type="CDD" id="cd17546">
    <property type="entry name" value="REC_hyHK_CKI1_RcsC-like"/>
    <property type="match status" value="1"/>
</dbReference>
<evidence type="ECO:0000256" key="9">
    <source>
        <dbReference type="ARBA" id="ARBA00064003"/>
    </source>
</evidence>
<keyword evidence="6" id="KW-0418">Kinase</keyword>
<dbReference type="OrthoDB" id="9810730at2"/>
<dbReference type="AlphaFoldDB" id="A0A845Q9E9"/>
<comment type="subunit">
    <text evidence="9">At low DSF concentrations, interacts with RpfF.</text>
</comment>
<evidence type="ECO:0000259" key="14">
    <source>
        <dbReference type="PROSITE" id="PS50109"/>
    </source>
</evidence>
<dbReference type="Pfam" id="PF00072">
    <property type="entry name" value="Response_reg"/>
    <property type="match status" value="1"/>
</dbReference>
<protein>
    <recommendedName>
        <fullName evidence="10">Sensory/regulatory protein RpfC</fullName>
        <ecNumber evidence="2">2.7.13.3</ecNumber>
    </recommendedName>
</protein>
<feature type="domain" description="PAC" evidence="17">
    <location>
        <begin position="111"/>
        <end position="166"/>
    </location>
</feature>
<dbReference type="SUPFAM" id="SSF55785">
    <property type="entry name" value="PYP-like sensor domain (PAS domain)"/>
    <property type="match status" value="1"/>
</dbReference>
<dbReference type="PROSITE" id="PS50110">
    <property type="entry name" value="RESPONSE_REGULATORY"/>
    <property type="match status" value="1"/>
</dbReference>
<feature type="region of interest" description="Disordered" evidence="13">
    <location>
        <begin position="698"/>
        <end position="719"/>
    </location>
</feature>
<evidence type="ECO:0000256" key="12">
    <source>
        <dbReference type="SAM" id="Coils"/>
    </source>
</evidence>
<gene>
    <name evidence="18" type="ORF">GTQ45_05055</name>
</gene>
<accession>A0A845Q9E9</accession>
<dbReference type="SMART" id="SM00448">
    <property type="entry name" value="REC"/>
    <property type="match status" value="1"/>
</dbReference>